<dbReference type="Gene3D" id="3.40.50.2000">
    <property type="entry name" value="Glycogen Phosphorylase B"/>
    <property type="match status" value="2"/>
</dbReference>
<evidence type="ECO:0000313" key="6">
    <source>
        <dbReference type="Proteomes" id="UP000244336"/>
    </source>
</evidence>
<dbReference type="AlphaFoldDB" id="A0A2T7CBA8"/>
<dbReference type="Pfam" id="PF00201">
    <property type="entry name" value="UDPGT"/>
    <property type="match status" value="1"/>
</dbReference>
<dbReference type="Gramene" id="PUZ40616">
    <property type="protein sequence ID" value="PUZ40616"/>
    <property type="gene ID" value="GQ55_9G438900"/>
</dbReference>
<name>A0A2T7CBA8_9POAL</name>
<dbReference type="STRING" id="1504633.A0A2T7CBA8"/>
<dbReference type="FunFam" id="3.40.50.2000:FF:000063">
    <property type="entry name" value="Glycosyltransferase"/>
    <property type="match status" value="1"/>
</dbReference>
<evidence type="ECO:0000256" key="1">
    <source>
        <dbReference type="ARBA" id="ARBA00009995"/>
    </source>
</evidence>
<keyword evidence="3" id="KW-0328">Glycosyltransferase</keyword>
<keyword evidence="6" id="KW-1185">Reference proteome</keyword>
<dbReference type="PANTHER" id="PTHR48047:SF19">
    <property type="entry name" value="GLYCOSYLTRANSFERASE"/>
    <property type="match status" value="1"/>
</dbReference>
<accession>A0A2T7CBA8</accession>
<dbReference type="OrthoDB" id="5835829at2759"/>
<organism evidence="5 6">
    <name type="scientific">Panicum hallii var. hallii</name>
    <dbReference type="NCBI Taxonomy" id="1504633"/>
    <lineage>
        <taxon>Eukaryota</taxon>
        <taxon>Viridiplantae</taxon>
        <taxon>Streptophyta</taxon>
        <taxon>Embryophyta</taxon>
        <taxon>Tracheophyta</taxon>
        <taxon>Spermatophyta</taxon>
        <taxon>Magnoliopsida</taxon>
        <taxon>Liliopsida</taxon>
        <taxon>Poales</taxon>
        <taxon>Poaceae</taxon>
        <taxon>PACMAD clade</taxon>
        <taxon>Panicoideae</taxon>
        <taxon>Panicodae</taxon>
        <taxon>Paniceae</taxon>
        <taxon>Panicinae</taxon>
        <taxon>Panicum</taxon>
        <taxon>Panicum sect. Panicum</taxon>
    </lineage>
</organism>
<proteinExistence type="inferred from homology"/>
<dbReference type="Proteomes" id="UP000244336">
    <property type="component" value="Chromosome 9"/>
</dbReference>
<evidence type="ECO:0000256" key="4">
    <source>
        <dbReference type="RuleBase" id="RU362057"/>
    </source>
</evidence>
<dbReference type="EMBL" id="CM009757">
    <property type="protein sequence ID" value="PUZ40617.1"/>
    <property type="molecule type" value="Genomic_DNA"/>
</dbReference>
<dbReference type="EMBL" id="CM009757">
    <property type="protein sequence ID" value="PUZ40616.1"/>
    <property type="molecule type" value="Genomic_DNA"/>
</dbReference>
<dbReference type="InterPro" id="IPR035595">
    <property type="entry name" value="UDP_glycos_trans_CS"/>
</dbReference>
<dbReference type="SUPFAM" id="SSF53756">
    <property type="entry name" value="UDP-Glycosyltransferase/glycogen phosphorylase"/>
    <property type="match status" value="1"/>
</dbReference>
<dbReference type="InterPro" id="IPR002213">
    <property type="entry name" value="UDP_glucos_trans"/>
</dbReference>
<dbReference type="PANTHER" id="PTHR48047">
    <property type="entry name" value="GLYCOSYLTRANSFERASE"/>
    <property type="match status" value="1"/>
</dbReference>
<dbReference type="CDD" id="cd03784">
    <property type="entry name" value="GT1_Gtf-like"/>
    <property type="match status" value="1"/>
</dbReference>
<protein>
    <recommendedName>
        <fullName evidence="4">Glycosyltransferase</fullName>
        <ecNumber evidence="4">2.4.1.-</ecNumber>
    </recommendedName>
</protein>
<gene>
    <name evidence="5" type="ORF">GQ55_9G438900</name>
</gene>
<comment type="similarity">
    <text evidence="1 3">Belongs to the UDP-glycosyltransferase family.</text>
</comment>
<sequence>MPPWLLHHHLSRLQTNSDRIHITAMASAAKRSKKLRILLIPFFATSHIRPFTDFAFHLTAASPGDVEATVAVTPANAPVVQAALSSHIPRGGHGGDARVKVTTYAFPNVDGLPPGVENMSTVKAEDAWRIVAAASNEAVMRPAQESLIRTSSPDAVVTDLHFIWNAGIAAELGVPCVAFNIGGIFPTLALWRLTAIEIKDPAAGGSVTVPQFPGPDISLPVTELPDFLRNQAQVFEFDHGAENRFMVELKACLGFAANTFIDLEPEYCENFIDSGFVKRAYFVGPLSLPPVAAATVAITGGEKSSSACFDWLDTMPAHSVVYLCFGSLTKLSEAQLNELAVGLESSGVPFLWVVKVPTWEPPAGWKERVGSRGMLVTGWAPQRDILQHPAVGAFVTHCGWNSVLETFAAGVPVLTWPMAFEQFIVERFVTQVVSIGERLWPEGAGRRSTRREEHELVPGEAIARAVAKFMEHGGAADAARRRVAELSAKARAAMADGGTSHRDLHQLLDDIMAARASGGGTMAP</sequence>
<dbReference type="Gramene" id="PUZ40617">
    <property type="protein sequence ID" value="PUZ40617"/>
    <property type="gene ID" value="GQ55_9G438900"/>
</dbReference>
<dbReference type="EC" id="2.4.1.-" evidence="4"/>
<reference evidence="5 6" key="1">
    <citation type="submission" date="2018-04" db="EMBL/GenBank/DDBJ databases">
        <title>WGS assembly of Panicum hallii var. hallii HAL2.</title>
        <authorList>
            <person name="Lovell J."/>
            <person name="Jenkins J."/>
            <person name="Lowry D."/>
            <person name="Mamidi S."/>
            <person name="Sreedasyam A."/>
            <person name="Weng X."/>
            <person name="Barry K."/>
            <person name="Bonette J."/>
            <person name="Campitelli B."/>
            <person name="Daum C."/>
            <person name="Gordon S."/>
            <person name="Gould B."/>
            <person name="Lipzen A."/>
            <person name="MacQueen A."/>
            <person name="Palacio-Mejia J."/>
            <person name="Plott C."/>
            <person name="Shakirov E."/>
            <person name="Shu S."/>
            <person name="Yoshinaga Y."/>
            <person name="Zane M."/>
            <person name="Rokhsar D."/>
            <person name="Grimwood J."/>
            <person name="Schmutz J."/>
            <person name="Juenger T."/>
        </authorList>
    </citation>
    <scope>NUCLEOTIDE SEQUENCE [LARGE SCALE GENOMIC DNA]</scope>
    <source>
        <strain evidence="6">cv. HAL2</strain>
        <strain evidence="5">HAL2</strain>
    </source>
</reference>
<evidence type="ECO:0000256" key="2">
    <source>
        <dbReference type="ARBA" id="ARBA00022679"/>
    </source>
</evidence>
<dbReference type="PROSITE" id="PS00375">
    <property type="entry name" value="UDPGT"/>
    <property type="match status" value="1"/>
</dbReference>
<evidence type="ECO:0000256" key="3">
    <source>
        <dbReference type="RuleBase" id="RU003718"/>
    </source>
</evidence>
<evidence type="ECO:0000313" key="5">
    <source>
        <dbReference type="EMBL" id="PUZ40617.1"/>
    </source>
</evidence>
<dbReference type="GO" id="GO:0035251">
    <property type="term" value="F:UDP-glucosyltransferase activity"/>
    <property type="evidence" value="ECO:0007669"/>
    <property type="project" value="TreeGrafter"/>
</dbReference>
<keyword evidence="2 3" id="KW-0808">Transferase</keyword>